<gene>
    <name evidence="1" type="ORF">IC234_07135</name>
</gene>
<name>A0ABR8JVY3_9BACT</name>
<dbReference type="Proteomes" id="UP000606003">
    <property type="component" value="Unassembled WGS sequence"/>
</dbReference>
<sequence>MQTHKLSYEEYQETFAAPMLDVSQTAEPVLDIWLYVEAVPESDLEGFRLLDGIVRYVYQSPSGQYIHVSVSADDENAFLVVVIDLYLVKIIGHYLLDLVTLYDLNSTEEI</sequence>
<dbReference type="EMBL" id="JACXAC010000002">
    <property type="protein sequence ID" value="MBD2721899.1"/>
    <property type="molecule type" value="Genomic_DNA"/>
</dbReference>
<proteinExistence type="predicted"/>
<protein>
    <submittedName>
        <fullName evidence="1">Uncharacterized protein</fullName>
    </submittedName>
</protein>
<evidence type="ECO:0000313" key="2">
    <source>
        <dbReference type="Proteomes" id="UP000606003"/>
    </source>
</evidence>
<keyword evidence="2" id="KW-1185">Reference proteome</keyword>
<reference evidence="1 2" key="1">
    <citation type="submission" date="2020-09" db="EMBL/GenBank/DDBJ databases">
        <authorList>
            <person name="Kim M.K."/>
        </authorList>
    </citation>
    <scope>NUCLEOTIDE SEQUENCE [LARGE SCALE GENOMIC DNA]</scope>
    <source>
        <strain evidence="1 2">BT189</strain>
    </source>
</reference>
<dbReference type="RefSeq" id="WP_190923161.1">
    <property type="nucleotide sequence ID" value="NZ_JACXAC010000002.1"/>
</dbReference>
<accession>A0ABR8JVY3</accession>
<evidence type="ECO:0000313" key="1">
    <source>
        <dbReference type="EMBL" id="MBD2721899.1"/>
    </source>
</evidence>
<comment type="caution">
    <text evidence="1">The sequence shown here is derived from an EMBL/GenBank/DDBJ whole genome shotgun (WGS) entry which is preliminary data.</text>
</comment>
<organism evidence="1 2">
    <name type="scientific">Hymenobacter armeniacus</name>
    <dbReference type="NCBI Taxonomy" id="2771358"/>
    <lineage>
        <taxon>Bacteria</taxon>
        <taxon>Pseudomonadati</taxon>
        <taxon>Bacteroidota</taxon>
        <taxon>Cytophagia</taxon>
        <taxon>Cytophagales</taxon>
        <taxon>Hymenobacteraceae</taxon>
        <taxon>Hymenobacter</taxon>
    </lineage>
</organism>